<dbReference type="Gene3D" id="3.40.50.1460">
    <property type="match status" value="1"/>
</dbReference>
<dbReference type="GO" id="GO:0004197">
    <property type="term" value="F:cysteine-type endopeptidase activity"/>
    <property type="evidence" value="ECO:0007669"/>
    <property type="project" value="InterPro"/>
</dbReference>
<organism evidence="19 20">
    <name type="scientific">Neolamprologus brichardi</name>
    <name type="common">Fairy cichlid</name>
    <name type="synonym">Lamprologus brichardi</name>
    <dbReference type="NCBI Taxonomy" id="32507"/>
    <lineage>
        <taxon>Eukaryota</taxon>
        <taxon>Metazoa</taxon>
        <taxon>Chordata</taxon>
        <taxon>Craniata</taxon>
        <taxon>Vertebrata</taxon>
        <taxon>Euteleostomi</taxon>
        <taxon>Actinopterygii</taxon>
        <taxon>Neopterygii</taxon>
        <taxon>Teleostei</taxon>
        <taxon>Neoteleostei</taxon>
        <taxon>Acanthomorphata</taxon>
        <taxon>Ovalentaria</taxon>
        <taxon>Cichlomorphae</taxon>
        <taxon>Cichliformes</taxon>
        <taxon>Cichlidae</taxon>
        <taxon>African cichlids</taxon>
        <taxon>Pseudocrenilabrinae</taxon>
        <taxon>Lamprologini</taxon>
        <taxon>Neolamprologus</taxon>
    </lineage>
</organism>
<dbReference type="GO" id="GO:0005737">
    <property type="term" value="C:cytoplasm"/>
    <property type="evidence" value="ECO:0007669"/>
    <property type="project" value="UniProtKB-SubCell"/>
</dbReference>
<dbReference type="PANTHER" id="PTHR10454:SF206">
    <property type="entry name" value="CASPASE-6"/>
    <property type="match status" value="1"/>
</dbReference>
<feature type="domain" description="Caspase family p20" evidence="18">
    <location>
        <begin position="40"/>
        <end position="120"/>
    </location>
</feature>
<comment type="catalytic activity">
    <reaction evidence="12">
        <text>Strict requirement for Asp at position P1 and has a preferred cleavage sequence of Val-Glu-His-Asp-|-.</text>
        <dbReference type="EC" id="3.4.22.59"/>
    </reaction>
</comment>
<evidence type="ECO:0000313" key="20">
    <source>
        <dbReference type="Proteomes" id="UP000261580"/>
    </source>
</evidence>
<keyword evidence="4" id="KW-0963">Cytoplasm</keyword>
<dbReference type="AlphaFoldDB" id="A0A3Q4HGM4"/>
<evidence type="ECO:0000256" key="5">
    <source>
        <dbReference type="ARBA" id="ARBA00022670"/>
    </source>
</evidence>
<dbReference type="GO" id="GO:0005634">
    <property type="term" value="C:nucleus"/>
    <property type="evidence" value="ECO:0007669"/>
    <property type="project" value="UniProtKB-SubCell"/>
</dbReference>
<evidence type="ECO:0000256" key="10">
    <source>
        <dbReference type="ARBA" id="ARBA00023145"/>
    </source>
</evidence>
<dbReference type="InterPro" id="IPR029030">
    <property type="entry name" value="Caspase-like_dom_sf"/>
</dbReference>
<dbReference type="GO" id="GO:0006915">
    <property type="term" value="P:apoptotic process"/>
    <property type="evidence" value="ECO:0007669"/>
    <property type="project" value="UniProtKB-KW"/>
</dbReference>
<evidence type="ECO:0000256" key="16">
    <source>
        <dbReference type="RuleBase" id="RU003971"/>
    </source>
</evidence>
<evidence type="ECO:0000256" key="9">
    <source>
        <dbReference type="ARBA" id="ARBA00022813"/>
    </source>
</evidence>
<keyword evidence="9" id="KW-0068">Autocatalytic cleavage</keyword>
<dbReference type="GO" id="GO:0006508">
    <property type="term" value="P:proteolysis"/>
    <property type="evidence" value="ECO:0007669"/>
    <property type="project" value="UniProtKB-KW"/>
</dbReference>
<evidence type="ECO:0000256" key="6">
    <source>
        <dbReference type="ARBA" id="ARBA00022703"/>
    </source>
</evidence>
<dbReference type="PROSITE" id="PS50208">
    <property type="entry name" value="CASPASE_P20"/>
    <property type="match status" value="1"/>
</dbReference>
<reference evidence="19" key="1">
    <citation type="submission" date="2025-08" db="UniProtKB">
        <authorList>
            <consortium name="Ensembl"/>
        </authorList>
    </citation>
    <scope>IDENTIFICATION</scope>
</reference>
<dbReference type="GO" id="GO:0043525">
    <property type="term" value="P:positive regulation of neuron apoptotic process"/>
    <property type="evidence" value="ECO:0007669"/>
    <property type="project" value="TreeGrafter"/>
</dbReference>
<dbReference type="InterPro" id="IPR015917">
    <property type="entry name" value="Pept_C14A"/>
</dbReference>
<dbReference type="Bgee" id="ENSNBRG00000012429">
    <property type="expression patterns" value="Expressed in testis"/>
</dbReference>
<evidence type="ECO:0000256" key="2">
    <source>
        <dbReference type="ARBA" id="ARBA00004496"/>
    </source>
</evidence>
<dbReference type="InterPro" id="IPR002398">
    <property type="entry name" value="Pept_C14"/>
</dbReference>
<dbReference type="SUPFAM" id="SSF52129">
    <property type="entry name" value="Caspase-like"/>
    <property type="match status" value="1"/>
</dbReference>
<keyword evidence="6" id="KW-0053">Apoptosis</keyword>
<dbReference type="PROSITE" id="PS50207">
    <property type="entry name" value="CASPASE_P10"/>
    <property type="match status" value="1"/>
</dbReference>
<dbReference type="InterPro" id="IPR011600">
    <property type="entry name" value="Pept_C14_caspase"/>
</dbReference>
<evidence type="ECO:0000256" key="15">
    <source>
        <dbReference type="ARBA" id="ARBA00029534"/>
    </source>
</evidence>
<evidence type="ECO:0000313" key="19">
    <source>
        <dbReference type="Ensembl" id="ENSNBRP00000016112.1"/>
    </source>
</evidence>
<dbReference type="SMART" id="SM00115">
    <property type="entry name" value="CASc"/>
    <property type="match status" value="1"/>
</dbReference>
<evidence type="ECO:0000256" key="12">
    <source>
        <dbReference type="ARBA" id="ARBA00029356"/>
    </source>
</evidence>
<feature type="domain" description="Caspase family p10" evidence="17">
    <location>
        <begin position="139"/>
        <end position="231"/>
    </location>
</feature>
<evidence type="ECO:0000256" key="1">
    <source>
        <dbReference type="ARBA" id="ARBA00004123"/>
    </source>
</evidence>
<evidence type="ECO:0000256" key="14">
    <source>
        <dbReference type="ARBA" id="ARBA00029486"/>
    </source>
</evidence>
<keyword evidence="20" id="KW-1185">Reference proteome</keyword>
<reference evidence="19" key="2">
    <citation type="submission" date="2025-09" db="UniProtKB">
        <authorList>
            <consortium name="Ensembl"/>
        </authorList>
    </citation>
    <scope>IDENTIFICATION</scope>
</reference>
<dbReference type="PRINTS" id="PR00376">
    <property type="entry name" value="IL1BCENZYME"/>
</dbReference>
<dbReference type="InterPro" id="IPR001309">
    <property type="entry name" value="Pept_C14_p20"/>
</dbReference>
<evidence type="ECO:0000256" key="7">
    <source>
        <dbReference type="ARBA" id="ARBA00022801"/>
    </source>
</evidence>
<evidence type="ECO:0000256" key="8">
    <source>
        <dbReference type="ARBA" id="ARBA00022807"/>
    </source>
</evidence>
<evidence type="ECO:0000256" key="11">
    <source>
        <dbReference type="ARBA" id="ARBA00023242"/>
    </source>
</evidence>
<evidence type="ECO:0000256" key="13">
    <source>
        <dbReference type="ARBA" id="ARBA00029473"/>
    </source>
</evidence>
<proteinExistence type="inferred from homology"/>
<dbReference type="Proteomes" id="UP000261580">
    <property type="component" value="Unassembled WGS sequence"/>
</dbReference>
<dbReference type="PANTHER" id="PTHR10454">
    <property type="entry name" value="CASPASE"/>
    <property type="match status" value="1"/>
</dbReference>
<evidence type="ECO:0000259" key="17">
    <source>
        <dbReference type="PROSITE" id="PS50207"/>
    </source>
</evidence>
<dbReference type="CDD" id="cd00032">
    <property type="entry name" value="CASc"/>
    <property type="match status" value="1"/>
</dbReference>
<keyword evidence="5" id="KW-0645">Protease</keyword>
<protein>
    <recommendedName>
        <fullName evidence="15">Caspase-6</fullName>
        <ecNumber evidence="14">3.4.22.59</ecNumber>
    </recommendedName>
</protein>
<evidence type="ECO:0000256" key="4">
    <source>
        <dbReference type="ARBA" id="ARBA00022490"/>
    </source>
</evidence>
<keyword evidence="8" id="KW-0788">Thiol protease</keyword>
<dbReference type="EC" id="3.4.22.59" evidence="14"/>
<dbReference type="Ensembl" id="ENSNBRT00000016545.1">
    <property type="protein sequence ID" value="ENSNBRP00000016112.1"/>
    <property type="gene ID" value="ENSNBRG00000012429.1"/>
</dbReference>
<accession>A0A3Q4HGM4</accession>
<keyword evidence="7" id="KW-0378">Hydrolase</keyword>
<comment type="subunit">
    <text evidence="13">Heterotetramer that consists of two anti-parallel arranged heterodimers, each one formed by a 18 kDa (Caspase-6 subunit p18) and a 11 kDa (Caspase-6 subunit p11) subunit.</text>
</comment>
<dbReference type="GeneTree" id="ENSGT00940000155140"/>
<evidence type="ECO:0000256" key="3">
    <source>
        <dbReference type="ARBA" id="ARBA00010134"/>
    </source>
</evidence>
<comment type="subcellular location">
    <subcellularLocation>
        <location evidence="2">Cytoplasm</location>
    </subcellularLocation>
    <subcellularLocation>
        <location evidence="1">Nucleus</location>
    </subcellularLocation>
</comment>
<comment type="similarity">
    <text evidence="3 16">Belongs to the peptidase C14A family.</text>
</comment>
<evidence type="ECO:0000259" key="18">
    <source>
        <dbReference type="PROSITE" id="PS50208"/>
    </source>
</evidence>
<keyword evidence="11" id="KW-0539">Nucleus</keyword>
<dbReference type="InterPro" id="IPR002138">
    <property type="entry name" value="Pept_C14_p10"/>
</dbReference>
<name>A0A3Q4HGM4_NEOBR</name>
<sequence>MCNKRSGLALIFNQEKFFGRLGLNDRVDRYNLKERYNFQLSAEERETLYLTQLSAEADHSDADCFLLAFLSHREDNHVYCYDGKISIQDMMSMFKGDNCGDITQLMPMSIFNLQACRGKLFDEGVTVTPADAVFADASAIRTLPAGADFIICSSVAEGYYSFRETKKGSWYIQALCEMLRKYDNSLEFTELLTLVNRKVSMRNVPKSCDTQLVGKKQMPCFASMLTKKLYF</sequence>
<dbReference type="Pfam" id="PF00656">
    <property type="entry name" value="Peptidase_C14"/>
    <property type="match status" value="1"/>
</dbReference>
<keyword evidence="10" id="KW-0865">Zymogen</keyword>